<dbReference type="EMBL" id="BN001307">
    <property type="protein sequence ID" value="CBF85475.1"/>
    <property type="molecule type" value="Genomic_DNA"/>
</dbReference>
<reference evidence="2" key="1">
    <citation type="journal article" date="2005" name="Nature">
        <title>Sequencing of Aspergillus nidulans and comparative analysis with A. fumigatus and A. oryzae.</title>
        <authorList>
            <person name="Galagan J.E."/>
            <person name="Calvo S.E."/>
            <person name="Cuomo C."/>
            <person name="Ma L.J."/>
            <person name="Wortman J.R."/>
            <person name="Batzoglou S."/>
            <person name="Lee S.I."/>
            <person name="Basturkmen M."/>
            <person name="Spevak C.C."/>
            <person name="Clutterbuck J."/>
            <person name="Kapitonov V."/>
            <person name="Jurka J."/>
            <person name="Scazzocchio C."/>
            <person name="Farman M."/>
            <person name="Butler J."/>
            <person name="Purcell S."/>
            <person name="Harris S."/>
            <person name="Braus G.H."/>
            <person name="Draht O."/>
            <person name="Busch S."/>
            <person name="D'Enfert C."/>
            <person name="Bouchier C."/>
            <person name="Goldman G.H."/>
            <person name="Bell-Pedersen D."/>
            <person name="Griffiths-Jones S."/>
            <person name="Doonan J.H."/>
            <person name="Yu J."/>
            <person name="Vienken K."/>
            <person name="Pain A."/>
            <person name="Freitag M."/>
            <person name="Selker E.U."/>
            <person name="Archer D.B."/>
            <person name="Penalva M.A."/>
            <person name="Oakley B.R."/>
            <person name="Momany M."/>
            <person name="Tanaka T."/>
            <person name="Kumagai T."/>
            <person name="Asai K."/>
            <person name="Machida M."/>
            <person name="Nierman W.C."/>
            <person name="Denning D.W."/>
            <person name="Caddick M."/>
            <person name="Hynes M."/>
            <person name="Paoletti M."/>
            <person name="Fischer R."/>
            <person name="Miller B."/>
            <person name="Dyer P."/>
            <person name="Sachs M.S."/>
            <person name="Osmani S.A."/>
            <person name="Birren B.W."/>
        </authorList>
    </citation>
    <scope>NUCLEOTIDE SEQUENCE [LARGE SCALE GENOMIC DNA]</scope>
    <source>
        <strain evidence="2">FGSC A4 / ATCC 38163 / CBS 112.46 / NRRL 194 / M139</strain>
    </source>
</reference>
<dbReference type="GeneID" id="2874890"/>
<dbReference type="RefSeq" id="XP_659344.1">
    <property type="nucleotide sequence ID" value="XM_654252.1"/>
</dbReference>
<proteinExistence type="predicted"/>
<accession>C8VP43</accession>
<reference evidence="2" key="2">
    <citation type="journal article" date="2009" name="Fungal Genet. Biol.">
        <title>The 2008 update of the Aspergillus nidulans genome annotation: a community effort.</title>
        <authorList>
            <person name="Wortman J.R."/>
            <person name="Gilsenan J.M."/>
            <person name="Joardar V."/>
            <person name="Deegan J."/>
            <person name="Clutterbuck J."/>
            <person name="Andersen M.R."/>
            <person name="Archer D."/>
            <person name="Bencina M."/>
            <person name="Braus G."/>
            <person name="Coutinho P."/>
            <person name="von Dohren H."/>
            <person name="Doonan J."/>
            <person name="Driessen A.J."/>
            <person name="Durek P."/>
            <person name="Espeso E."/>
            <person name="Fekete E."/>
            <person name="Flipphi M."/>
            <person name="Estrada C.G."/>
            <person name="Geysens S."/>
            <person name="Goldman G."/>
            <person name="de Groot P.W."/>
            <person name="Hansen K."/>
            <person name="Harris S.D."/>
            <person name="Heinekamp T."/>
            <person name="Helmstaedt K."/>
            <person name="Henrissat B."/>
            <person name="Hofmann G."/>
            <person name="Homan T."/>
            <person name="Horio T."/>
            <person name="Horiuchi H."/>
            <person name="James S."/>
            <person name="Jones M."/>
            <person name="Karaffa L."/>
            <person name="Karanyi Z."/>
            <person name="Kato M."/>
            <person name="Keller N."/>
            <person name="Kelly D.E."/>
            <person name="Kiel J.A."/>
            <person name="Kim J.M."/>
            <person name="van der Klei I.J."/>
            <person name="Klis F.M."/>
            <person name="Kovalchuk A."/>
            <person name="Krasevec N."/>
            <person name="Kubicek C.P."/>
            <person name="Liu B."/>
            <person name="Maccabe A."/>
            <person name="Meyer V."/>
            <person name="Mirabito P."/>
            <person name="Miskei M."/>
            <person name="Mos M."/>
            <person name="Mullins J."/>
            <person name="Nelson D.R."/>
            <person name="Nielsen J."/>
            <person name="Oakley B.R."/>
            <person name="Osmani S.A."/>
            <person name="Pakula T."/>
            <person name="Paszewski A."/>
            <person name="Paulsen I."/>
            <person name="Pilsyk S."/>
            <person name="Pocsi I."/>
            <person name="Punt P.J."/>
            <person name="Ram A.F."/>
            <person name="Ren Q."/>
            <person name="Robellet X."/>
            <person name="Robson G."/>
            <person name="Seiboth B."/>
            <person name="van Solingen P."/>
            <person name="Specht T."/>
            <person name="Sun J."/>
            <person name="Taheri-Talesh N."/>
            <person name="Takeshita N."/>
            <person name="Ussery D."/>
            <person name="vanKuyk P.A."/>
            <person name="Visser H."/>
            <person name="van de Vondervoort P.J."/>
            <person name="de Vries R.P."/>
            <person name="Walton J."/>
            <person name="Xiang X."/>
            <person name="Xiong Y."/>
            <person name="Zeng A.P."/>
            <person name="Brandt B.W."/>
            <person name="Cornell M.J."/>
            <person name="van den Hondel C.A."/>
            <person name="Visser J."/>
            <person name="Oliver S.G."/>
            <person name="Turner G."/>
        </authorList>
    </citation>
    <scope>GENOME REANNOTATION</scope>
    <source>
        <strain evidence="2">FGSC A4 / ATCC 38163 / CBS 112.46 / NRRL 194 / M139</strain>
    </source>
</reference>
<dbReference type="AlphaFoldDB" id="Q5BCJ0"/>
<dbReference type="HOGENOM" id="CLU_888598_0_0_1"/>
<dbReference type="Proteomes" id="UP000000560">
    <property type="component" value="Chromosome VII"/>
</dbReference>
<sequence>MGTNCKGETTISEETRHLLHQVTLVVLSSSLLLVGSLRSLDITISITERGLQLSVYPIDIRESFERVTMSLHEQQGDRFREISPMTESNNTGLREESQIQVPAATATYTSASQSRSHRPSINSEGVTMDGLYAAVAGQERRRYSTMDDDSDIWDVPSDPYCHTGWEYVPTPASWHINQLFSLIQPWSIFQGHKSRVRPKSVGSDIISDLSAAYYCHQYICYNHKPLVYPKYDYCNQNACHARLFLVFRARFKSKGWKCLGHFETLAAAASKPVKKGETNYEEGEVNEIYAADDGQTRIPKFSSGTLQFELTGV</sequence>
<dbReference type="InParanoid" id="Q5BCJ0"/>
<gene>
    <name evidence="1" type="ORF">ANIA_01740</name>
</gene>
<evidence type="ECO:0000313" key="2">
    <source>
        <dbReference type="Proteomes" id="UP000000560"/>
    </source>
</evidence>
<protein>
    <submittedName>
        <fullName evidence="1">Uncharacterized protein</fullName>
    </submittedName>
</protein>
<dbReference type="VEuPathDB" id="FungiDB:AN1740"/>
<evidence type="ECO:0000313" key="1">
    <source>
        <dbReference type="EMBL" id="CBF85475.1"/>
    </source>
</evidence>
<organism evidence="1 2">
    <name type="scientific">Emericella nidulans (strain FGSC A4 / ATCC 38163 / CBS 112.46 / NRRL 194 / M139)</name>
    <name type="common">Aspergillus nidulans</name>
    <dbReference type="NCBI Taxonomy" id="227321"/>
    <lineage>
        <taxon>Eukaryota</taxon>
        <taxon>Fungi</taxon>
        <taxon>Dikarya</taxon>
        <taxon>Ascomycota</taxon>
        <taxon>Pezizomycotina</taxon>
        <taxon>Eurotiomycetes</taxon>
        <taxon>Eurotiomycetidae</taxon>
        <taxon>Eurotiales</taxon>
        <taxon>Aspergillaceae</taxon>
        <taxon>Aspergillus</taxon>
        <taxon>Aspergillus subgen. Nidulantes</taxon>
    </lineage>
</organism>
<accession>Q5BCJ0</accession>
<keyword evidence="2" id="KW-1185">Reference proteome</keyword>
<dbReference type="KEGG" id="ani:ANIA_01740"/>
<name>Q5BCJ0_EMENI</name>